<keyword evidence="4" id="KW-1185">Reference proteome</keyword>
<dbReference type="InterPro" id="IPR004244">
    <property type="entry name" value="Transposase_22"/>
</dbReference>
<comment type="caution">
    <text evidence="3">The sequence shown here is derived from an EMBL/GenBank/DDBJ whole genome shotgun (WGS) entry which is preliminary data.</text>
</comment>
<organism evidence="3 4">
    <name type="scientific">Pleurodeles waltl</name>
    <name type="common">Iberian ribbed newt</name>
    <dbReference type="NCBI Taxonomy" id="8319"/>
    <lineage>
        <taxon>Eukaryota</taxon>
        <taxon>Metazoa</taxon>
        <taxon>Chordata</taxon>
        <taxon>Craniata</taxon>
        <taxon>Vertebrata</taxon>
        <taxon>Euteleostomi</taxon>
        <taxon>Amphibia</taxon>
        <taxon>Batrachia</taxon>
        <taxon>Caudata</taxon>
        <taxon>Salamandroidea</taxon>
        <taxon>Salamandridae</taxon>
        <taxon>Pleurodelinae</taxon>
        <taxon>Pleurodeles</taxon>
    </lineage>
</organism>
<protein>
    <submittedName>
        <fullName evidence="3">Uncharacterized protein</fullName>
    </submittedName>
</protein>
<evidence type="ECO:0000256" key="1">
    <source>
        <dbReference type="SAM" id="Coils"/>
    </source>
</evidence>
<sequence length="180" mass="20164">MGKTDTNQAKLQLDRRKTSSPAGDGLELGTEKVPDVASGEEQDLRQILVAMQHSLTQINRKIDSLSYRMDRMTERLDKHAERLDQSDMRVSEVEDGQTELATSQVKQNKELSSLRLKVDDLEACSQKNNLHIVGIAESTVIDNMEGLIEQLLVQLLGRATFSDLFIVERAHRSLAARPPP</sequence>
<evidence type="ECO:0000313" key="3">
    <source>
        <dbReference type="EMBL" id="KAJ1162198.1"/>
    </source>
</evidence>
<accession>A0AAV7SFP8</accession>
<dbReference type="Gene3D" id="3.30.70.1820">
    <property type="entry name" value="L1 transposable element, RRM domain"/>
    <property type="match status" value="1"/>
</dbReference>
<proteinExistence type="predicted"/>
<dbReference type="PANTHER" id="PTHR11505">
    <property type="entry name" value="L1 TRANSPOSABLE ELEMENT-RELATED"/>
    <property type="match status" value="1"/>
</dbReference>
<feature type="region of interest" description="Disordered" evidence="2">
    <location>
        <begin position="1"/>
        <end position="37"/>
    </location>
</feature>
<keyword evidence="1" id="KW-0175">Coiled coil</keyword>
<gene>
    <name evidence="3" type="ORF">NDU88_002671</name>
</gene>
<dbReference type="Gene3D" id="3.90.20.10">
    <property type="match status" value="1"/>
</dbReference>
<dbReference type="AlphaFoldDB" id="A0AAV7SFP8"/>
<dbReference type="EMBL" id="JANPWB010000008">
    <property type="protein sequence ID" value="KAJ1162198.1"/>
    <property type="molecule type" value="Genomic_DNA"/>
</dbReference>
<evidence type="ECO:0000256" key="2">
    <source>
        <dbReference type="SAM" id="MobiDB-lite"/>
    </source>
</evidence>
<dbReference type="Proteomes" id="UP001066276">
    <property type="component" value="Chromosome 4_2"/>
</dbReference>
<reference evidence="3" key="1">
    <citation type="journal article" date="2022" name="bioRxiv">
        <title>Sequencing and chromosome-scale assembly of the giantPleurodeles waltlgenome.</title>
        <authorList>
            <person name="Brown T."/>
            <person name="Elewa A."/>
            <person name="Iarovenko S."/>
            <person name="Subramanian E."/>
            <person name="Araus A.J."/>
            <person name="Petzold A."/>
            <person name="Susuki M."/>
            <person name="Suzuki K.-i.T."/>
            <person name="Hayashi T."/>
            <person name="Toyoda A."/>
            <person name="Oliveira C."/>
            <person name="Osipova E."/>
            <person name="Leigh N.D."/>
            <person name="Simon A."/>
            <person name="Yun M.H."/>
        </authorList>
    </citation>
    <scope>NUCLEOTIDE SEQUENCE</scope>
    <source>
        <strain evidence="3">20211129_DDA</strain>
        <tissue evidence="3">Liver</tissue>
    </source>
</reference>
<feature type="compositionally biased region" description="Polar residues" evidence="2">
    <location>
        <begin position="1"/>
        <end position="10"/>
    </location>
</feature>
<feature type="coiled-coil region" evidence="1">
    <location>
        <begin position="55"/>
        <end position="89"/>
    </location>
</feature>
<name>A0AAV7SFP8_PLEWA</name>
<evidence type="ECO:0000313" key="4">
    <source>
        <dbReference type="Proteomes" id="UP001066276"/>
    </source>
</evidence>